<protein>
    <submittedName>
        <fullName evidence="1">Uncharacterized protein</fullName>
    </submittedName>
</protein>
<comment type="caution">
    <text evidence="1">The sequence shown here is derived from an EMBL/GenBank/DDBJ whole genome shotgun (WGS) entry which is preliminary data.</text>
</comment>
<evidence type="ECO:0000313" key="1">
    <source>
        <dbReference type="EMBL" id="ERP31097.1"/>
    </source>
</evidence>
<dbReference type="STRING" id="1313304.CALK_2060"/>
<dbReference type="Proteomes" id="UP000017148">
    <property type="component" value="Unassembled WGS sequence"/>
</dbReference>
<organism evidence="1 2">
    <name type="scientific">Chitinivibrio alkaliphilus ACht1</name>
    <dbReference type="NCBI Taxonomy" id="1313304"/>
    <lineage>
        <taxon>Bacteria</taxon>
        <taxon>Pseudomonadati</taxon>
        <taxon>Fibrobacterota</taxon>
        <taxon>Chitinivibrionia</taxon>
        <taxon>Chitinivibrionales</taxon>
        <taxon>Chitinivibrionaceae</taxon>
        <taxon>Chitinivibrio</taxon>
    </lineage>
</organism>
<accession>U7D7M3</accession>
<dbReference type="AlphaFoldDB" id="U7D7M3"/>
<reference evidence="1 2" key="1">
    <citation type="journal article" date="2013" name="Environ. Microbiol.">
        <title>Genome analysis of Chitinivibrio alkaliphilus gen. nov., sp. nov., a novel extremely haloalkaliphilic anaerobic chitinolytic bacterium from the candidate phylum Termite Group 3.</title>
        <authorList>
            <person name="Sorokin D.Y."/>
            <person name="Gumerov V.M."/>
            <person name="Rakitin A.L."/>
            <person name="Beletsky A.V."/>
            <person name="Damste J.S."/>
            <person name="Muyzer G."/>
            <person name="Mardanov A.V."/>
            <person name="Ravin N.V."/>
        </authorList>
    </citation>
    <scope>NUCLEOTIDE SEQUENCE [LARGE SCALE GENOMIC DNA]</scope>
    <source>
        <strain evidence="1 2">ACht1</strain>
    </source>
</reference>
<dbReference type="EMBL" id="ASJR01000020">
    <property type="protein sequence ID" value="ERP31097.1"/>
    <property type="molecule type" value="Genomic_DNA"/>
</dbReference>
<keyword evidence="2" id="KW-1185">Reference proteome</keyword>
<sequence>MQGREHTSLPLFSEQDSGIPPQRELYFVRAFPDLYRGHYVREVYTHTEQDLAYK</sequence>
<gene>
    <name evidence="1" type="ORF">CALK_2060</name>
</gene>
<evidence type="ECO:0000313" key="2">
    <source>
        <dbReference type="Proteomes" id="UP000017148"/>
    </source>
</evidence>
<name>U7D7M3_9BACT</name>
<proteinExistence type="predicted"/>